<reference evidence="1" key="1">
    <citation type="submission" date="2021-02" db="EMBL/GenBank/DDBJ databases">
        <authorList>
            <person name="Nowell W R."/>
        </authorList>
    </citation>
    <scope>NUCLEOTIDE SEQUENCE</scope>
</reference>
<organism evidence="1 3">
    <name type="scientific">Adineta steineri</name>
    <dbReference type="NCBI Taxonomy" id="433720"/>
    <lineage>
        <taxon>Eukaryota</taxon>
        <taxon>Metazoa</taxon>
        <taxon>Spiralia</taxon>
        <taxon>Gnathifera</taxon>
        <taxon>Rotifera</taxon>
        <taxon>Eurotatoria</taxon>
        <taxon>Bdelloidea</taxon>
        <taxon>Adinetida</taxon>
        <taxon>Adinetidae</taxon>
        <taxon>Adineta</taxon>
    </lineage>
</organism>
<evidence type="ECO:0000313" key="3">
    <source>
        <dbReference type="Proteomes" id="UP000663860"/>
    </source>
</evidence>
<dbReference type="Proteomes" id="UP000663868">
    <property type="component" value="Unassembled WGS sequence"/>
</dbReference>
<protein>
    <submittedName>
        <fullName evidence="1">Uncharacterized protein</fullName>
    </submittedName>
</protein>
<dbReference type="EMBL" id="CAJOBB010000225">
    <property type="protein sequence ID" value="CAF3617462.1"/>
    <property type="molecule type" value="Genomic_DNA"/>
</dbReference>
<dbReference type="EMBL" id="CAJNOE010000549">
    <property type="protein sequence ID" value="CAF1266455.1"/>
    <property type="molecule type" value="Genomic_DNA"/>
</dbReference>
<sequence>MEQEILYLVNKQLQQAFSNALTCLTQTSSLDRSLQSNILVRCRSLSNHRKVSSHNTNSHCSLPITTKDFIYYETIPNLNRSRSNKTVNVQYSFSLNQPLLTKLNEQQQNLSNIQSYVDELIQHSMRTVLLQINNQVSMNEDDTSYSAETFEVINSYIDEFIHYIIEQTIELITSSDIEHISNQIVENIINSALSTIANDNENNYRKINENPLPLEDNKQSINYLLNDIAQRIYTDSFNQLKQ</sequence>
<evidence type="ECO:0000313" key="1">
    <source>
        <dbReference type="EMBL" id="CAF1266455.1"/>
    </source>
</evidence>
<proteinExistence type="predicted"/>
<evidence type="ECO:0000313" key="2">
    <source>
        <dbReference type="EMBL" id="CAF3617462.1"/>
    </source>
</evidence>
<dbReference type="Proteomes" id="UP000663860">
    <property type="component" value="Unassembled WGS sequence"/>
</dbReference>
<accession>A0A815AZ30</accession>
<dbReference type="AlphaFoldDB" id="A0A815AZ30"/>
<gene>
    <name evidence="1" type="ORF">IZO911_LOCUS32180</name>
    <name evidence="2" type="ORF">KXQ929_LOCUS5971</name>
</gene>
<comment type="caution">
    <text evidence="1">The sequence shown here is derived from an EMBL/GenBank/DDBJ whole genome shotgun (WGS) entry which is preliminary data.</text>
</comment>
<name>A0A815AZ30_9BILA</name>